<proteinExistence type="predicted"/>
<protein>
    <submittedName>
        <fullName evidence="3">RHTO0S09e02740g1_1</fullName>
    </submittedName>
</protein>
<keyword evidence="2" id="KW-0812">Transmembrane</keyword>
<dbReference type="OrthoDB" id="2538059at2759"/>
<keyword evidence="2" id="KW-0472">Membrane</keyword>
<dbReference type="EMBL" id="LK052944">
    <property type="protein sequence ID" value="CDR44333.1"/>
    <property type="molecule type" value="Genomic_DNA"/>
</dbReference>
<feature type="region of interest" description="Disordered" evidence="1">
    <location>
        <begin position="151"/>
        <end position="181"/>
    </location>
</feature>
<sequence>MASFFNRPSYTPSWQQRIYPVREPSFAQPSASPPQAPAASPASTTSTAPARDAPPPVYFPGPNRRRSTGPHSPSASHDADLPPGHIPSINTASTSSCVIKWAYHPSAPEAVGGKGRWDKRLRVGEIWRALRGEREKLWNRWPREFGGDETAPWEVEAESGTVAREARDEESQVSRRRSTRSTISLSALRRSTTADSGVALTPHASRSSPLSSDPHPLVPLFKSRIADLNQTIPDSLAITRVWLALVELMDYVWLVALVVALGQGGGKQTGFLKGVEIALVLIILLNGLAINAVRMRRYTLSTLLRARTRDWSPLPITSSTNAGLMRNYLDGEAERGRTESMAPKEGPVLRWRLRETEGGYWLAYRPIIRCELVIPSSYSFHALAAAAAAGEAGGAGGAEGGGGAEPPRYEEA</sequence>
<accession>A0A061B8W6</accession>
<gene>
    <name evidence="3" type="ORF">RHTO0S_09e02740g</name>
</gene>
<evidence type="ECO:0000256" key="2">
    <source>
        <dbReference type="SAM" id="Phobius"/>
    </source>
</evidence>
<evidence type="ECO:0000313" key="3">
    <source>
        <dbReference type="EMBL" id="CDR44333.1"/>
    </source>
</evidence>
<feature type="transmembrane region" description="Helical" evidence="2">
    <location>
        <begin position="241"/>
        <end position="262"/>
    </location>
</feature>
<feature type="region of interest" description="Disordered" evidence="1">
    <location>
        <begin position="21"/>
        <end position="88"/>
    </location>
</feature>
<feature type="region of interest" description="Disordered" evidence="1">
    <location>
        <begin position="194"/>
        <end position="213"/>
    </location>
</feature>
<keyword evidence="2" id="KW-1133">Transmembrane helix</keyword>
<organism evidence="3">
    <name type="scientific">Rhodotorula toruloides</name>
    <name type="common">Yeast</name>
    <name type="synonym">Rhodosporidium toruloides</name>
    <dbReference type="NCBI Taxonomy" id="5286"/>
    <lineage>
        <taxon>Eukaryota</taxon>
        <taxon>Fungi</taxon>
        <taxon>Dikarya</taxon>
        <taxon>Basidiomycota</taxon>
        <taxon>Pucciniomycotina</taxon>
        <taxon>Microbotryomycetes</taxon>
        <taxon>Sporidiobolales</taxon>
        <taxon>Sporidiobolaceae</taxon>
        <taxon>Rhodotorula</taxon>
    </lineage>
</organism>
<feature type="compositionally biased region" description="Gly residues" evidence="1">
    <location>
        <begin position="391"/>
        <end position="404"/>
    </location>
</feature>
<dbReference type="AlphaFoldDB" id="A0A061B8W6"/>
<feature type="compositionally biased region" description="Basic and acidic residues" evidence="1">
    <location>
        <begin position="164"/>
        <end position="173"/>
    </location>
</feature>
<feature type="compositionally biased region" description="Low complexity" evidence="1">
    <location>
        <begin position="37"/>
        <end position="51"/>
    </location>
</feature>
<evidence type="ECO:0000256" key="1">
    <source>
        <dbReference type="SAM" id="MobiDB-lite"/>
    </source>
</evidence>
<name>A0A061B8W6_RHOTO</name>
<reference evidence="3" key="1">
    <citation type="journal article" date="2014" name="Genome Announc.">
        <title>Draft genome sequence of Rhodosporidium toruloides CECT1137, an oleaginous yeast of biotechnological interest.</title>
        <authorList>
            <person name="Morin N."/>
            <person name="Calcas X."/>
            <person name="Devillers H."/>
            <person name="Durrens P."/>
            <person name="Sherman D.J."/>
            <person name="Nicaud J.-M."/>
            <person name="Neuveglise C."/>
        </authorList>
    </citation>
    <scope>NUCLEOTIDE SEQUENCE</scope>
    <source>
        <strain evidence="3">CECT1137</strain>
    </source>
</reference>
<feature type="transmembrane region" description="Helical" evidence="2">
    <location>
        <begin position="274"/>
        <end position="293"/>
    </location>
</feature>
<feature type="region of interest" description="Disordered" evidence="1">
    <location>
        <begin position="391"/>
        <end position="412"/>
    </location>
</feature>